<evidence type="ECO:0000313" key="3">
    <source>
        <dbReference type="Proteomes" id="UP000584374"/>
    </source>
</evidence>
<sequence>MAENEITRRPDRDGPDMVTLVAGLLSVAVAGGVLAGFGGHLQWLLAVAAVGIGITMLIASFRSRRDN</sequence>
<organism evidence="2 3">
    <name type="scientific">Saccharopolyspora phatthalungensis</name>
    <dbReference type="NCBI Taxonomy" id="664693"/>
    <lineage>
        <taxon>Bacteria</taxon>
        <taxon>Bacillati</taxon>
        <taxon>Actinomycetota</taxon>
        <taxon>Actinomycetes</taxon>
        <taxon>Pseudonocardiales</taxon>
        <taxon>Pseudonocardiaceae</taxon>
        <taxon>Saccharopolyspora</taxon>
    </lineage>
</organism>
<keyword evidence="1" id="KW-0812">Transmembrane</keyword>
<keyword evidence="1" id="KW-1133">Transmembrane helix</keyword>
<evidence type="ECO:0000256" key="1">
    <source>
        <dbReference type="SAM" id="Phobius"/>
    </source>
</evidence>
<proteinExistence type="predicted"/>
<protein>
    <submittedName>
        <fullName evidence="2">Divalent metal cation (Fe/Co/Zn/Cd) transporter</fullName>
    </submittedName>
</protein>
<gene>
    <name evidence="2" type="ORF">BJ970_002382</name>
</gene>
<reference evidence="2 3" key="1">
    <citation type="submission" date="2020-08" db="EMBL/GenBank/DDBJ databases">
        <title>Sequencing the genomes of 1000 actinobacteria strains.</title>
        <authorList>
            <person name="Klenk H.-P."/>
        </authorList>
    </citation>
    <scope>NUCLEOTIDE SEQUENCE [LARGE SCALE GENOMIC DNA]</scope>
    <source>
        <strain evidence="2 3">DSM 45584</strain>
    </source>
</reference>
<name>A0A840Q822_9PSEU</name>
<dbReference type="EMBL" id="JACHIW010000001">
    <property type="protein sequence ID" value="MBB5154848.1"/>
    <property type="molecule type" value="Genomic_DNA"/>
</dbReference>
<evidence type="ECO:0000313" key="2">
    <source>
        <dbReference type="EMBL" id="MBB5154848.1"/>
    </source>
</evidence>
<feature type="transmembrane region" description="Helical" evidence="1">
    <location>
        <begin position="17"/>
        <end position="37"/>
    </location>
</feature>
<dbReference type="RefSeq" id="WP_184729398.1">
    <property type="nucleotide sequence ID" value="NZ_JACHIW010000001.1"/>
</dbReference>
<accession>A0A840Q822</accession>
<dbReference type="Proteomes" id="UP000584374">
    <property type="component" value="Unassembled WGS sequence"/>
</dbReference>
<dbReference type="AlphaFoldDB" id="A0A840Q822"/>
<keyword evidence="1" id="KW-0472">Membrane</keyword>
<comment type="caution">
    <text evidence="2">The sequence shown here is derived from an EMBL/GenBank/DDBJ whole genome shotgun (WGS) entry which is preliminary data.</text>
</comment>
<keyword evidence="3" id="KW-1185">Reference proteome</keyword>
<feature type="transmembrane region" description="Helical" evidence="1">
    <location>
        <begin position="43"/>
        <end position="61"/>
    </location>
</feature>